<gene>
    <name evidence="4" type="ORF">H9784_00505</name>
</gene>
<accession>A0A9D2KNU2</accession>
<feature type="domain" description="Tail sheath protein subtilisin-like" evidence="2">
    <location>
        <begin position="204"/>
        <end position="365"/>
    </location>
</feature>
<reference evidence="4" key="2">
    <citation type="submission" date="2021-04" db="EMBL/GenBank/DDBJ databases">
        <authorList>
            <person name="Gilroy R."/>
        </authorList>
    </citation>
    <scope>NUCLEOTIDE SEQUENCE</scope>
    <source>
        <strain evidence="4">5032</strain>
    </source>
</reference>
<dbReference type="EMBL" id="DWZD01000005">
    <property type="protein sequence ID" value="HJA78042.1"/>
    <property type="molecule type" value="Genomic_DNA"/>
</dbReference>
<dbReference type="Pfam" id="PF17482">
    <property type="entry name" value="Phage_sheath_1C"/>
    <property type="match status" value="1"/>
</dbReference>
<name>A0A9D2KNU2_9BACT</name>
<dbReference type="InterPro" id="IPR020287">
    <property type="entry name" value="Tail_sheath_C"/>
</dbReference>
<proteinExistence type="inferred from homology"/>
<comment type="caution">
    <text evidence="4">The sequence shown here is derived from an EMBL/GenBank/DDBJ whole genome shotgun (WGS) entry which is preliminary data.</text>
</comment>
<organism evidence="4 5">
    <name type="scientific">Candidatus Desulfovibrio intestinavium</name>
    <dbReference type="NCBI Taxonomy" id="2838534"/>
    <lineage>
        <taxon>Bacteria</taxon>
        <taxon>Pseudomonadati</taxon>
        <taxon>Thermodesulfobacteriota</taxon>
        <taxon>Desulfovibrionia</taxon>
        <taxon>Desulfovibrionales</taxon>
        <taxon>Desulfovibrionaceae</taxon>
        <taxon>Desulfovibrio</taxon>
    </lineage>
</organism>
<evidence type="ECO:0000259" key="2">
    <source>
        <dbReference type="Pfam" id="PF04984"/>
    </source>
</evidence>
<feature type="domain" description="Tail sheath protein C-terminal" evidence="3">
    <location>
        <begin position="374"/>
        <end position="481"/>
    </location>
</feature>
<dbReference type="InterPro" id="IPR007067">
    <property type="entry name" value="Tail_sheath"/>
</dbReference>
<comment type="similarity">
    <text evidence="1">Belongs to the myoviridae tail sheath protein family.</text>
</comment>
<reference evidence="4" key="1">
    <citation type="journal article" date="2021" name="PeerJ">
        <title>Extensive microbial diversity within the chicken gut microbiome revealed by metagenomics and culture.</title>
        <authorList>
            <person name="Gilroy R."/>
            <person name="Ravi A."/>
            <person name="Getino M."/>
            <person name="Pursley I."/>
            <person name="Horton D.L."/>
            <person name="Alikhan N.F."/>
            <person name="Baker D."/>
            <person name="Gharbi K."/>
            <person name="Hall N."/>
            <person name="Watson M."/>
            <person name="Adriaenssens E.M."/>
            <person name="Foster-Nyarko E."/>
            <person name="Jarju S."/>
            <person name="Secka A."/>
            <person name="Antonio M."/>
            <person name="Oren A."/>
            <person name="Chaudhuri R.R."/>
            <person name="La Ragione R."/>
            <person name="Hildebrand F."/>
            <person name="Pallen M.J."/>
        </authorList>
    </citation>
    <scope>NUCLEOTIDE SEQUENCE</scope>
    <source>
        <strain evidence="4">5032</strain>
    </source>
</reference>
<evidence type="ECO:0000259" key="3">
    <source>
        <dbReference type="Pfam" id="PF17482"/>
    </source>
</evidence>
<dbReference type="Pfam" id="PF04984">
    <property type="entry name" value="Phage_sheath_1"/>
    <property type="match status" value="1"/>
</dbReference>
<dbReference type="PIRSF" id="PIRSF007349">
    <property type="entry name" value="Tsp_L"/>
    <property type="match status" value="1"/>
</dbReference>
<evidence type="ECO:0000256" key="1">
    <source>
        <dbReference type="ARBA" id="ARBA00008005"/>
    </source>
</evidence>
<evidence type="ECO:0000313" key="4">
    <source>
        <dbReference type="EMBL" id="HJA78042.1"/>
    </source>
</evidence>
<dbReference type="InterPro" id="IPR035089">
    <property type="entry name" value="Phage_sheath_subtilisin"/>
</dbReference>
<evidence type="ECO:0000313" key="5">
    <source>
        <dbReference type="Proteomes" id="UP000823821"/>
    </source>
</evidence>
<dbReference type="AlphaFoldDB" id="A0A9D2KNU2"/>
<dbReference type="Proteomes" id="UP000823821">
    <property type="component" value="Unassembled WGS sequence"/>
</dbReference>
<sequence length="491" mass="52728">MSIAFNTLSDTVRLPFAYAEFDGSGASDDPAVMPYTVLVVGQMLDGGTVEEGSVQRPMSAEQAATLFGEGSQLAAMCAAYLNANSITRMLAIGVRDAEEGTAAKGALTISGTCVNAVPLCLYINGKLVRAAAPLAAEASAVAENLTNAINADTSLPVTATFSGGEVSLTARHKGECGNDIDLRISYYDEDKPGGLTFSITKMTGGAGNPDPAPVIAAMANDQYHVIAWPWTDSASLAALRDELADRWGPLRQIDGQAIVVRRGTFGEVTTFAGERNDKHLTVFASEGSPTSPWEDAAATAGVIAYYGNNDPARGFNTLLVPGVLAPALADRWTDFPEKNQALFEGVSTRYVAPDGTVRLQKCITTYRLNDLGAEDKAFLSLNSPLTLSYLRYDWNNYLKTKYPRHKLASDADAARYDASQPIMTPKLGRAEAIARFMDAWLPLGLVEGSEQFKAALLCERNAKNENRLDWLLRPDLVNQFEVAGTLIRHIV</sequence>
<protein>
    <submittedName>
        <fullName evidence="4">Phage tail sheath subtilisin-like domain-containing protein</fullName>
    </submittedName>
</protein>